<evidence type="ECO:0000313" key="9">
    <source>
        <dbReference type="EMBL" id="CCE64973.1"/>
    </source>
</evidence>
<feature type="domain" description="Peptidase M48" evidence="8">
    <location>
        <begin position="155"/>
        <end position="325"/>
    </location>
</feature>
<proteinExistence type="inferred from homology"/>
<sequence>MFSCLLRNKVTIARPLRTTLNNQGRYNPSVLRISQGSYSRSYSRNYRYERFNNADQRGLTLSNIIYDKNKRKYVYYAVGGFAVFYFINLKKAPISGRMQFIWLPEWLELKIGKYSYNSIINQYQQHILPPNNKLTRKVENIFYKVLDASIKDPEIDNSKINSVKWEVHIIDTPNASPNAFVLPGGKVFVFTSILPICKNDDGLATVLSHEFAHQLARHTSENLSKAPIYFLIGLLMYSVTGINSVNDILLDGLLRMPASRKMETEADYIGLMLMSRACFNPEEAVNLWARFSEFERRHRLKSNEITEFLSTHPASERRIENMQKWLPKARIVYENSDCAMTNNFYQGFTQSVFGNPSSGPFLRDNKFM</sequence>
<dbReference type="GO" id="GO:0033108">
    <property type="term" value="P:mitochondrial respiratory chain complex assembly"/>
    <property type="evidence" value="ECO:0007669"/>
    <property type="project" value="EnsemblFungi"/>
</dbReference>
<keyword evidence="1 6" id="KW-0645">Protease</keyword>
<dbReference type="HOGENOM" id="CLU_029002_1_0_1"/>
<keyword evidence="2" id="KW-0479">Metal-binding</keyword>
<protein>
    <recommendedName>
        <fullName evidence="8">Peptidase M48 domain-containing protein</fullName>
    </recommendedName>
</protein>
<dbReference type="KEGG" id="tpf:TPHA_0J01520"/>
<comment type="cofactor">
    <cofactor evidence="6">
        <name>Zn(2+)</name>
        <dbReference type="ChEBI" id="CHEBI:29105"/>
    </cofactor>
    <text evidence="6">Binds 1 zinc ion per subunit.</text>
</comment>
<dbReference type="STRING" id="1071381.G8BYN1"/>
<evidence type="ECO:0000256" key="1">
    <source>
        <dbReference type="ARBA" id="ARBA00022670"/>
    </source>
</evidence>
<dbReference type="PANTHER" id="PTHR22726">
    <property type="entry name" value="METALLOENDOPEPTIDASE OMA1"/>
    <property type="match status" value="1"/>
</dbReference>
<dbReference type="OMA" id="RFNCYSE"/>
<dbReference type="GO" id="GO:0005743">
    <property type="term" value="C:mitochondrial inner membrane"/>
    <property type="evidence" value="ECO:0007669"/>
    <property type="project" value="EnsemblFungi"/>
</dbReference>
<dbReference type="Pfam" id="PF01435">
    <property type="entry name" value="Peptidase_M48"/>
    <property type="match status" value="1"/>
</dbReference>
<keyword evidence="7" id="KW-1133">Transmembrane helix</keyword>
<evidence type="ECO:0000256" key="7">
    <source>
        <dbReference type="SAM" id="Phobius"/>
    </source>
</evidence>
<keyword evidence="7" id="KW-0812">Transmembrane</keyword>
<dbReference type="GO" id="GO:0031929">
    <property type="term" value="P:TOR signaling"/>
    <property type="evidence" value="ECO:0007669"/>
    <property type="project" value="EnsemblFungi"/>
</dbReference>
<keyword evidence="5 6" id="KW-0482">Metalloprotease</keyword>
<dbReference type="GO" id="GO:0141164">
    <property type="term" value="P:mitochondrial protein quality control"/>
    <property type="evidence" value="ECO:0007669"/>
    <property type="project" value="EnsemblFungi"/>
</dbReference>
<dbReference type="GeneID" id="11532974"/>
<dbReference type="eggNOG" id="KOG2661">
    <property type="taxonomic scope" value="Eukaryota"/>
</dbReference>
<evidence type="ECO:0000313" key="10">
    <source>
        <dbReference type="Proteomes" id="UP000005666"/>
    </source>
</evidence>
<dbReference type="AlphaFoldDB" id="G8BYN1"/>
<evidence type="ECO:0000256" key="5">
    <source>
        <dbReference type="ARBA" id="ARBA00023049"/>
    </source>
</evidence>
<dbReference type="Gene3D" id="3.30.2010.10">
    <property type="entry name" value="Metalloproteases ('zincins'), catalytic domain"/>
    <property type="match status" value="1"/>
</dbReference>
<evidence type="ECO:0000256" key="2">
    <source>
        <dbReference type="ARBA" id="ARBA00022723"/>
    </source>
</evidence>
<evidence type="ECO:0000259" key="8">
    <source>
        <dbReference type="Pfam" id="PF01435"/>
    </source>
</evidence>
<gene>
    <name evidence="9" type="primary">TPHA0J01520</name>
    <name evidence="9" type="ordered locus">TPHA_0J01520</name>
</gene>
<comment type="similarity">
    <text evidence="6">Belongs to the peptidase M48 family.</text>
</comment>
<reference evidence="9 10" key="1">
    <citation type="journal article" date="2011" name="Proc. Natl. Acad. Sci. U.S.A.">
        <title>Evolutionary erosion of yeast sex chromosomes by mating-type switching accidents.</title>
        <authorList>
            <person name="Gordon J.L."/>
            <person name="Armisen D."/>
            <person name="Proux-Wera E."/>
            <person name="Oheigeartaigh S.S."/>
            <person name="Byrne K.P."/>
            <person name="Wolfe K.H."/>
        </authorList>
    </citation>
    <scope>NUCLEOTIDE SEQUENCE [LARGE SCALE GENOMIC DNA]</scope>
    <source>
        <strain evidence="10">ATCC 24235 / CBS 4417 / NBRC 1672 / NRRL Y-8282 / UCD 70-5</strain>
    </source>
</reference>
<evidence type="ECO:0000256" key="6">
    <source>
        <dbReference type="RuleBase" id="RU003983"/>
    </source>
</evidence>
<dbReference type="OrthoDB" id="7464992at2759"/>
<dbReference type="GO" id="GO:0046872">
    <property type="term" value="F:metal ion binding"/>
    <property type="evidence" value="ECO:0007669"/>
    <property type="project" value="UniProtKB-KW"/>
</dbReference>
<dbReference type="PANTHER" id="PTHR22726:SF1">
    <property type="entry name" value="METALLOENDOPEPTIDASE OMA1, MITOCHONDRIAL"/>
    <property type="match status" value="1"/>
</dbReference>
<dbReference type="CDD" id="cd07331">
    <property type="entry name" value="M48C_Oma1_like"/>
    <property type="match status" value="1"/>
</dbReference>
<dbReference type="GO" id="GO:0004222">
    <property type="term" value="F:metalloendopeptidase activity"/>
    <property type="evidence" value="ECO:0007669"/>
    <property type="project" value="EnsemblFungi"/>
</dbReference>
<accession>G8BYN1</accession>
<name>G8BYN1_TETPH</name>
<dbReference type="EMBL" id="HE612865">
    <property type="protein sequence ID" value="CCE64973.1"/>
    <property type="molecule type" value="Genomic_DNA"/>
</dbReference>
<evidence type="ECO:0000256" key="4">
    <source>
        <dbReference type="ARBA" id="ARBA00022833"/>
    </source>
</evidence>
<keyword evidence="3 6" id="KW-0378">Hydrolase</keyword>
<dbReference type="GO" id="GO:0034982">
    <property type="term" value="P:mitochondrial protein processing"/>
    <property type="evidence" value="ECO:0007669"/>
    <property type="project" value="TreeGrafter"/>
</dbReference>
<dbReference type="Proteomes" id="UP000005666">
    <property type="component" value="Chromosome 10"/>
</dbReference>
<keyword evidence="10" id="KW-1185">Reference proteome</keyword>
<keyword evidence="7" id="KW-0472">Membrane</keyword>
<dbReference type="MEROPS" id="M48.018"/>
<organism evidence="9 10">
    <name type="scientific">Tetrapisispora phaffii (strain ATCC 24235 / CBS 4417 / NBRC 1672 / NRRL Y-8282 / UCD 70-5)</name>
    <name type="common">Yeast</name>
    <name type="synonym">Fabospora phaffii</name>
    <dbReference type="NCBI Taxonomy" id="1071381"/>
    <lineage>
        <taxon>Eukaryota</taxon>
        <taxon>Fungi</taxon>
        <taxon>Dikarya</taxon>
        <taxon>Ascomycota</taxon>
        <taxon>Saccharomycotina</taxon>
        <taxon>Saccharomycetes</taxon>
        <taxon>Saccharomycetales</taxon>
        <taxon>Saccharomycetaceae</taxon>
        <taxon>Tetrapisispora</taxon>
    </lineage>
</organism>
<keyword evidence="4 6" id="KW-0862">Zinc</keyword>
<dbReference type="InterPro" id="IPR001915">
    <property type="entry name" value="Peptidase_M48"/>
</dbReference>
<feature type="transmembrane region" description="Helical" evidence="7">
    <location>
        <begin position="73"/>
        <end position="89"/>
    </location>
</feature>
<dbReference type="InterPro" id="IPR051156">
    <property type="entry name" value="Mito/Outer_Membr_Metalloprot"/>
</dbReference>
<dbReference type="GO" id="GO:0035694">
    <property type="term" value="P:mitochondrial protein catabolic process"/>
    <property type="evidence" value="ECO:0007669"/>
    <property type="project" value="EnsemblFungi"/>
</dbReference>
<dbReference type="RefSeq" id="XP_003687407.1">
    <property type="nucleotide sequence ID" value="XM_003687359.1"/>
</dbReference>
<evidence type="ECO:0000256" key="3">
    <source>
        <dbReference type="ARBA" id="ARBA00022801"/>
    </source>
</evidence>